<feature type="transmembrane region" description="Helical" evidence="13">
    <location>
        <begin position="403"/>
        <end position="431"/>
    </location>
</feature>
<evidence type="ECO:0000313" key="15">
    <source>
        <dbReference type="EMBL" id="VYU73178.1"/>
    </source>
</evidence>
<dbReference type="EC" id="2.7.13.3" evidence="3"/>
<dbReference type="PANTHER" id="PTHR45569:SF1">
    <property type="entry name" value="SENSOR PROTEIN KDPD"/>
    <property type="match status" value="1"/>
</dbReference>
<dbReference type="InterPro" id="IPR036890">
    <property type="entry name" value="HATPase_C_sf"/>
</dbReference>
<dbReference type="InterPro" id="IPR036097">
    <property type="entry name" value="HisK_dim/P_sf"/>
</dbReference>
<dbReference type="GO" id="GO:0005524">
    <property type="term" value="F:ATP binding"/>
    <property type="evidence" value="ECO:0007669"/>
    <property type="project" value="UniProtKB-KW"/>
</dbReference>
<dbReference type="GO" id="GO:0005886">
    <property type="term" value="C:plasma membrane"/>
    <property type="evidence" value="ECO:0007669"/>
    <property type="project" value="TreeGrafter"/>
</dbReference>
<keyword evidence="9" id="KW-0067">ATP-binding</keyword>
<dbReference type="FunFam" id="3.40.50.300:FF:000483">
    <property type="entry name" value="Sensor histidine kinase KdpD"/>
    <property type="match status" value="1"/>
</dbReference>
<dbReference type="SUPFAM" id="SSF55874">
    <property type="entry name" value="ATPase domain of HSP90 chaperone/DNA topoisomerase II/histidine kinase"/>
    <property type="match status" value="1"/>
</dbReference>
<evidence type="ECO:0000256" key="3">
    <source>
        <dbReference type="ARBA" id="ARBA00012438"/>
    </source>
</evidence>
<evidence type="ECO:0000256" key="12">
    <source>
        <dbReference type="ARBA" id="ARBA00023136"/>
    </source>
</evidence>
<gene>
    <name evidence="15" type="primary">kdpD_3</name>
    <name evidence="15" type="ORF">CSLFYP84_03616</name>
</gene>
<dbReference type="Gene3D" id="1.10.287.130">
    <property type="match status" value="1"/>
</dbReference>
<dbReference type="Pfam" id="PF13493">
    <property type="entry name" value="DUF4118"/>
    <property type="match status" value="1"/>
</dbReference>
<proteinExistence type="predicted"/>
<keyword evidence="10 13" id="KW-1133">Transmembrane helix</keyword>
<dbReference type="Gene3D" id="3.40.50.620">
    <property type="entry name" value="HUPs"/>
    <property type="match status" value="1"/>
</dbReference>
<feature type="transmembrane region" description="Helical" evidence="13">
    <location>
        <begin position="473"/>
        <end position="493"/>
    </location>
</feature>
<keyword evidence="11" id="KW-0902">Two-component regulatory system</keyword>
<organism evidence="15">
    <name type="scientific">Clostridium symbiosum</name>
    <name type="common">Bacteroides symbiosus</name>
    <dbReference type="NCBI Taxonomy" id="1512"/>
    <lineage>
        <taxon>Bacteria</taxon>
        <taxon>Bacillati</taxon>
        <taxon>Bacillota</taxon>
        <taxon>Clostridia</taxon>
        <taxon>Lachnospirales</taxon>
        <taxon>Lachnospiraceae</taxon>
        <taxon>Otoolea</taxon>
    </lineage>
</organism>
<dbReference type="InterPro" id="IPR004358">
    <property type="entry name" value="Sig_transdc_His_kin-like_C"/>
</dbReference>
<dbReference type="SMART" id="SM00387">
    <property type="entry name" value="HATPase_c"/>
    <property type="match status" value="1"/>
</dbReference>
<reference evidence="15" key="1">
    <citation type="submission" date="2019-11" db="EMBL/GenBank/DDBJ databases">
        <authorList>
            <person name="Feng L."/>
        </authorList>
    </citation>
    <scope>NUCLEOTIDE SEQUENCE</scope>
    <source>
        <strain evidence="15">CsymbiosumLFYP84</strain>
    </source>
</reference>
<keyword evidence="6 13" id="KW-0812">Transmembrane</keyword>
<dbReference type="InterPro" id="IPR025201">
    <property type="entry name" value="KdpD_TM"/>
</dbReference>
<evidence type="ECO:0000256" key="9">
    <source>
        <dbReference type="ARBA" id="ARBA00022840"/>
    </source>
</evidence>
<dbReference type="GO" id="GO:0005737">
    <property type="term" value="C:cytoplasm"/>
    <property type="evidence" value="ECO:0007669"/>
    <property type="project" value="UniProtKB-ARBA"/>
</dbReference>
<keyword evidence="7" id="KW-0547">Nucleotide-binding</keyword>
<dbReference type="InterPro" id="IPR027417">
    <property type="entry name" value="P-loop_NTPase"/>
</dbReference>
<dbReference type="EMBL" id="CACRUA010000049">
    <property type="protein sequence ID" value="VYU73178.1"/>
    <property type="molecule type" value="Genomic_DNA"/>
</dbReference>
<keyword evidence="8" id="KW-0418">Kinase</keyword>
<dbReference type="SMART" id="SM00388">
    <property type="entry name" value="HisKA"/>
    <property type="match status" value="1"/>
</dbReference>
<dbReference type="GO" id="GO:0000155">
    <property type="term" value="F:phosphorelay sensor kinase activity"/>
    <property type="evidence" value="ECO:0007669"/>
    <property type="project" value="InterPro"/>
</dbReference>
<dbReference type="RefSeq" id="WP_156684856.1">
    <property type="nucleotide sequence ID" value="NZ_CACRUA010000049.1"/>
</dbReference>
<dbReference type="Gene3D" id="3.30.450.40">
    <property type="match status" value="1"/>
</dbReference>
<evidence type="ECO:0000256" key="4">
    <source>
        <dbReference type="ARBA" id="ARBA00022553"/>
    </source>
</evidence>
<evidence type="ECO:0000256" key="7">
    <source>
        <dbReference type="ARBA" id="ARBA00022741"/>
    </source>
</evidence>
<dbReference type="SUPFAM" id="SSF47384">
    <property type="entry name" value="Homodimeric domain of signal transducing histidine kinase"/>
    <property type="match status" value="1"/>
</dbReference>
<evidence type="ECO:0000256" key="5">
    <source>
        <dbReference type="ARBA" id="ARBA00022679"/>
    </source>
</evidence>
<dbReference type="Gene3D" id="3.30.565.10">
    <property type="entry name" value="Histidine kinase-like ATPase, C-terminal domain"/>
    <property type="match status" value="1"/>
</dbReference>
<dbReference type="InterPro" id="IPR005467">
    <property type="entry name" value="His_kinase_dom"/>
</dbReference>
<keyword evidence="12 13" id="KW-0472">Membrane</keyword>
<comment type="subcellular location">
    <subcellularLocation>
        <location evidence="2">Membrane</location>
        <topology evidence="2">Multi-pass membrane protein</topology>
    </subcellularLocation>
</comment>
<dbReference type="InterPro" id="IPR003852">
    <property type="entry name" value="Sig_transdc_His_kinase_KdpD_N"/>
</dbReference>
<feature type="transmembrane region" description="Helical" evidence="13">
    <location>
        <begin position="443"/>
        <end position="461"/>
    </location>
</feature>
<dbReference type="AlphaFoldDB" id="A0A6N3H9D8"/>
<dbReference type="PROSITE" id="PS50109">
    <property type="entry name" value="HIS_KIN"/>
    <property type="match status" value="1"/>
</dbReference>
<dbReference type="InterPro" id="IPR003594">
    <property type="entry name" value="HATPase_dom"/>
</dbReference>
<dbReference type="PANTHER" id="PTHR45569">
    <property type="entry name" value="SENSOR PROTEIN KDPD"/>
    <property type="match status" value="1"/>
</dbReference>
<keyword evidence="5 15" id="KW-0808">Transferase</keyword>
<dbReference type="Pfam" id="PF02702">
    <property type="entry name" value="KdpD"/>
    <property type="match status" value="1"/>
</dbReference>
<dbReference type="InterPro" id="IPR003661">
    <property type="entry name" value="HisK_dim/P_dom"/>
</dbReference>
<accession>A0A6N3H9D8</accession>
<dbReference type="FunFam" id="3.30.565.10:FF:000006">
    <property type="entry name" value="Sensor histidine kinase WalK"/>
    <property type="match status" value="1"/>
</dbReference>
<protein>
    <recommendedName>
        <fullName evidence="3">histidine kinase</fullName>
        <ecNumber evidence="3">2.7.13.3</ecNumber>
    </recommendedName>
</protein>
<dbReference type="CDD" id="cd01987">
    <property type="entry name" value="USP_KdpD-like"/>
    <property type="match status" value="1"/>
</dbReference>
<evidence type="ECO:0000256" key="2">
    <source>
        <dbReference type="ARBA" id="ARBA00004141"/>
    </source>
</evidence>
<dbReference type="Pfam" id="PF02518">
    <property type="entry name" value="HATPase_c"/>
    <property type="match status" value="1"/>
</dbReference>
<dbReference type="Gene3D" id="1.20.120.620">
    <property type="entry name" value="Backbone structure of the membrane domain of e. Coli histidine kinase receptor kdpd"/>
    <property type="match status" value="1"/>
</dbReference>
<evidence type="ECO:0000256" key="13">
    <source>
        <dbReference type="SAM" id="Phobius"/>
    </source>
</evidence>
<dbReference type="Pfam" id="PF00512">
    <property type="entry name" value="HisKA"/>
    <property type="match status" value="1"/>
</dbReference>
<dbReference type="CDD" id="cd00082">
    <property type="entry name" value="HisKA"/>
    <property type="match status" value="1"/>
</dbReference>
<dbReference type="InterPro" id="IPR052023">
    <property type="entry name" value="Histidine_kinase_KdpD"/>
</dbReference>
<dbReference type="InterPro" id="IPR014729">
    <property type="entry name" value="Rossmann-like_a/b/a_fold"/>
</dbReference>
<evidence type="ECO:0000256" key="10">
    <source>
        <dbReference type="ARBA" id="ARBA00022989"/>
    </source>
</evidence>
<evidence type="ECO:0000256" key="1">
    <source>
        <dbReference type="ARBA" id="ARBA00000085"/>
    </source>
</evidence>
<dbReference type="InterPro" id="IPR029016">
    <property type="entry name" value="GAF-like_dom_sf"/>
</dbReference>
<evidence type="ECO:0000259" key="14">
    <source>
        <dbReference type="PROSITE" id="PS50109"/>
    </source>
</evidence>
<evidence type="ECO:0000256" key="6">
    <source>
        <dbReference type="ARBA" id="ARBA00022692"/>
    </source>
</evidence>
<sequence>MEERRSSPEEFLRRCENENQAKGRGSLKIFFGYAAGVGKTYSMLKAAHAARRRGIDVVAGYVEPHARPQTSQLLNGLEMIPAKEIRHGNVVLHEFDLDGAIARKPQLILVDELAHTNGKGCRHQKRYQDINELLNNGIDVYTTVNVQHIESLNDLVASITGITVRERIPDSVFDNADQVELVDIEPRELIERLQEGKIYRKPQAEKALGNFFSVQNLVALREIALRRCADRVNRMSELTGGRSNRSFTEEHILVCLSGSPTNAKIIRTAARMAGAFKGSFTAVFVETPDFASDSDENKERLRQNTRLAEQLGATIETVYGDDIAFQIAEFARLSGISKIVLGRSSTRRSFLGPPPLTERITRLSPNLDIYIIPDQNSRPYRAGARGSNRRILNTADLIKSVSVLAAATLICCIFDCLGLSEANIITIYILGVLVTAVITRHRIYSLTSSVICVLLFNFLFTEPRFTLNAYDPGYLATFPIMLIAAFLTSSLAVKIQRQARQAAETAYRTKVLFDTNQSLSNEKDMTGMITVTCNQLTKLLDRDILFYRIQDDGLAAPQLFAVNSGENVSDYADDNERAVASWVYHNNKRAGATTGTLGNAKCLYLSVRLAQEVFGVVGIAIDGRPLGAFENSIMLSILGECALALRNDKVSKESAAAALLVKNEQLRSNLLRSISHDLRTPLTSISGNAGILLSSEQSIGKEKRRKLYEDIYDDSLWLINLVENLLSVTRIEDGTMKLRLATELLDEVVGEALRHTDRRRCEHKIKIKQEEDFLLVKADARLIMQVIINLVDNAIKYTPPGSEVVIETKREGNLAVVTVADNGDGISDESKEHIFDMFYTAATKIADSRRSLGLGLALCKSIITAHGGTISVEDNVPHGAVFTFTLPMEEVTLHE</sequence>
<name>A0A6N3H9D8_CLOSY</name>
<dbReference type="SUPFAM" id="SSF52402">
    <property type="entry name" value="Adenine nucleotide alpha hydrolases-like"/>
    <property type="match status" value="1"/>
</dbReference>
<keyword evidence="4" id="KW-0597">Phosphoprotein</keyword>
<dbReference type="Gene3D" id="3.40.50.300">
    <property type="entry name" value="P-loop containing nucleotide triphosphate hydrolases"/>
    <property type="match status" value="1"/>
</dbReference>
<dbReference type="CDD" id="cd00075">
    <property type="entry name" value="HATPase"/>
    <property type="match status" value="1"/>
</dbReference>
<comment type="catalytic activity">
    <reaction evidence="1">
        <text>ATP + protein L-histidine = ADP + protein N-phospho-L-histidine.</text>
        <dbReference type="EC" id="2.7.13.3"/>
    </reaction>
</comment>
<dbReference type="InterPro" id="IPR038318">
    <property type="entry name" value="KdpD_sf"/>
</dbReference>
<evidence type="ECO:0000256" key="8">
    <source>
        <dbReference type="ARBA" id="ARBA00022777"/>
    </source>
</evidence>
<evidence type="ECO:0000256" key="11">
    <source>
        <dbReference type="ARBA" id="ARBA00023012"/>
    </source>
</evidence>
<feature type="domain" description="Histidine kinase" evidence="14">
    <location>
        <begin position="673"/>
        <end position="890"/>
    </location>
</feature>
<dbReference type="PRINTS" id="PR00344">
    <property type="entry name" value="BCTRLSENSOR"/>
</dbReference>